<dbReference type="EMBL" id="JADEWF010000005">
    <property type="protein sequence ID" value="MBE9217725.1"/>
    <property type="molecule type" value="Genomic_DNA"/>
</dbReference>
<keyword evidence="2" id="KW-1185">Reference proteome</keyword>
<gene>
    <name evidence="1" type="ORF">IQ222_02695</name>
</gene>
<name>A0ACC5PY98_DOLFA</name>
<protein>
    <submittedName>
        <fullName evidence="1">Uncharacterized protein</fullName>
    </submittedName>
</protein>
<evidence type="ECO:0000313" key="2">
    <source>
        <dbReference type="Proteomes" id="UP000597867"/>
    </source>
</evidence>
<comment type="caution">
    <text evidence="1">The sequence shown here is derived from an EMBL/GenBank/DDBJ whole genome shotgun (WGS) entry which is preliminary data.</text>
</comment>
<dbReference type="Proteomes" id="UP000597867">
    <property type="component" value="Unassembled WGS sequence"/>
</dbReference>
<organism evidence="1 2">
    <name type="scientific">Dolichospermum flos-aquae LEGE 04289</name>
    <dbReference type="NCBI Taxonomy" id="1828708"/>
    <lineage>
        <taxon>Bacteria</taxon>
        <taxon>Bacillati</taxon>
        <taxon>Cyanobacteriota</taxon>
        <taxon>Cyanophyceae</taxon>
        <taxon>Nostocales</taxon>
        <taxon>Aphanizomenonaceae</taxon>
        <taxon>Dolichospermum</taxon>
    </lineage>
</organism>
<accession>A0ACC5PY98</accession>
<reference evidence="1" key="1">
    <citation type="submission" date="2020-10" db="EMBL/GenBank/DDBJ databases">
        <authorList>
            <person name="Castelo-Branco R."/>
            <person name="Eusebio N."/>
            <person name="Adriana R."/>
            <person name="Vieira A."/>
            <person name="Brugerolle De Fraissinette N."/>
            <person name="Rezende De Castro R."/>
            <person name="Schneider M.P."/>
            <person name="Vasconcelos V."/>
            <person name="Leao P.N."/>
        </authorList>
    </citation>
    <scope>NUCLEOTIDE SEQUENCE</scope>
    <source>
        <strain evidence="1">LEGE 04289</strain>
    </source>
</reference>
<proteinExistence type="predicted"/>
<sequence length="119" mass="14019">MSMANPFQKKLSDWQAQLDDLEKQINLLKDVTTSNFLCKFIKQENVDDLYSSIDKIESQISSAINTFSARSSEDSEYDSYLSKMSEAILRVNNLRYKLFKKDPKKYLQEFQTSRRDRQV</sequence>
<evidence type="ECO:0000313" key="1">
    <source>
        <dbReference type="EMBL" id="MBE9217725.1"/>
    </source>
</evidence>